<gene>
    <name evidence="1" type="ORF">PTI97_12070</name>
</gene>
<evidence type="ECO:0000313" key="2">
    <source>
        <dbReference type="Proteomes" id="UP001213680"/>
    </source>
</evidence>
<name>A0ABY7X0B3_9BACL</name>
<dbReference type="Proteomes" id="UP001213680">
    <property type="component" value="Chromosome"/>
</dbReference>
<organism evidence="1 2">
    <name type="scientific">Exiguobacterium marinum</name>
    <dbReference type="NCBI Taxonomy" id="273528"/>
    <lineage>
        <taxon>Bacteria</taxon>
        <taxon>Bacillati</taxon>
        <taxon>Bacillota</taxon>
        <taxon>Bacilli</taxon>
        <taxon>Bacillales</taxon>
        <taxon>Bacillales Family XII. Incertae Sedis</taxon>
        <taxon>Exiguobacterium</taxon>
    </lineage>
</organism>
<accession>A0ABY7X0B3</accession>
<dbReference type="RefSeq" id="WP_274356633.1">
    <property type="nucleotide sequence ID" value="NZ_CP118099.1"/>
</dbReference>
<evidence type="ECO:0000313" key="1">
    <source>
        <dbReference type="EMBL" id="WDH75554.1"/>
    </source>
</evidence>
<reference evidence="1 2" key="1">
    <citation type="submission" date="2023-02" db="EMBL/GenBank/DDBJ databases">
        <title>A bacterium isolated from plastisphere.</title>
        <authorList>
            <person name="Sun Y."/>
        </authorList>
    </citation>
    <scope>NUCLEOTIDE SEQUENCE [LARGE SCALE GENOMIC DNA]</scope>
    <source>
        <strain evidence="2">a-1</strain>
    </source>
</reference>
<dbReference type="PROSITE" id="PS51257">
    <property type="entry name" value="PROKAR_LIPOPROTEIN"/>
    <property type="match status" value="1"/>
</dbReference>
<keyword evidence="2" id="KW-1185">Reference proteome</keyword>
<protein>
    <recommendedName>
        <fullName evidence="3">Lipoprotein</fullName>
    </recommendedName>
</protein>
<dbReference type="EMBL" id="CP118099">
    <property type="protein sequence ID" value="WDH75554.1"/>
    <property type="molecule type" value="Genomic_DNA"/>
</dbReference>
<evidence type="ECO:0008006" key="3">
    <source>
        <dbReference type="Google" id="ProtNLM"/>
    </source>
</evidence>
<proteinExistence type="predicted"/>
<sequence>MRVCWGIFLSCILLSGCGAETLNAIELRPLSSYRVEQEPEMSLSEQTKKQILTYCERQPTDVLPKRRAKVAEVTFHHPLYEVLGSKTVKYFATGNKRYITCSNSNQLMERTFSVKPIQEFEALDEDHFRESDAVSTIEFERVDDIKQIVNVFNLNDSHEEVISNSAFRYTTPDTGAIYVTFETVRNGRTLDPIIEPKLFPFKSGENEGYVFLTRRADDRVALRFGEEPSPRQLVLPSMYEAPYMKIDTKEEGLSLEGDHRELMKRIILSDQPIEGDVAKQTSLALSKTYGTVLEIWGHVRRPVTNKMSSRPADGETRLAVFESDENTIWLDGPKTQELFDELFHVKMREMPTTAVQTGQLHLYEELTEQSFDVWKTETELYLVDEKTSRSYELPSNDYFKVNQP</sequence>